<dbReference type="Pfam" id="PF20228">
    <property type="entry name" value="DUF6587"/>
    <property type="match status" value="1"/>
</dbReference>
<gene>
    <name evidence="3" type="ORF">GCM10008066_06030</name>
</gene>
<sequence>MNEHVQQAVIGIIVFAALVSVVKRMMPKWSRGCQQSLAQWLDREGRSKGLRQIGQWLMPAQGSGGGCGSGCNTCGSCETGPEAHAKSENQTATKPLEFRRNP</sequence>
<feature type="region of interest" description="Disordered" evidence="1">
    <location>
        <begin position="79"/>
        <end position="102"/>
    </location>
</feature>
<proteinExistence type="predicted"/>
<evidence type="ECO:0000256" key="2">
    <source>
        <dbReference type="SAM" id="Phobius"/>
    </source>
</evidence>
<name>A0A8J3F4K6_9BURK</name>
<evidence type="ECO:0000256" key="1">
    <source>
        <dbReference type="SAM" id="MobiDB-lite"/>
    </source>
</evidence>
<evidence type="ECO:0000313" key="4">
    <source>
        <dbReference type="Proteomes" id="UP000642180"/>
    </source>
</evidence>
<evidence type="ECO:0000313" key="3">
    <source>
        <dbReference type="EMBL" id="GGI16851.1"/>
    </source>
</evidence>
<reference evidence="4" key="1">
    <citation type="journal article" date="2019" name="Int. J. Syst. Evol. Microbiol.">
        <title>The Global Catalogue of Microorganisms (GCM) 10K type strain sequencing project: providing services to taxonomists for standard genome sequencing and annotation.</title>
        <authorList>
            <consortium name="The Broad Institute Genomics Platform"/>
            <consortium name="The Broad Institute Genome Sequencing Center for Infectious Disease"/>
            <person name="Wu L."/>
            <person name="Ma J."/>
        </authorList>
    </citation>
    <scope>NUCLEOTIDE SEQUENCE [LARGE SCALE GENOMIC DNA]</scope>
    <source>
        <strain evidence="4">CCM 2767</strain>
    </source>
</reference>
<dbReference type="EMBL" id="BMDI01000001">
    <property type="protein sequence ID" value="GGI16851.1"/>
    <property type="molecule type" value="Genomic_DNA"/>
</dbReference>
<keyword evidence="2" id="KW-1133">Transmembrane helix</keyword>
<dbReference type="InterPro" id="IPR046494">
    <property type="entry name" value="DUF6587"/>
</dbReference>
<dbReference type="RefSeq" id="WP_188379797.1">
    <property type="nucleotide sequence ID" value="NZ_BMDI01000001.1"/>
</dbReference>
<organism evidence="3 4">
    <name type="scientific">Oxalicibacterium faecigallinarum</name>
    <dbReference type="NCBI Taxonomy" id="573741"/>
    <lineage>
        <taxon>Bacteria</taxon>
        <taxon>Pseudomonadati</taxon>
        <taxon>Pseudomonadota</taxon>
        <taxon>Betaproteobacteria</taxon>
        <taxon>Burkholderiales</taxon>
        <taxon>Oxalobacteraceae</taxon>
        <taxon>Oxalicibacterium</taxon>
    </lineage>
</organism>
<dbReference type="Proteomes" id="UP000642180">
    <property type="component" value="Unassembled WGS sequence"/>
</dbReference>
<keyword evidence="4" id="KW-1185">Reference proteome</keyword>
<keyword evidence="2" id="KW-0812">Transmembrane</keyword>
<accession>A0A8J3F4K6</accession>
<dbReference type="AlphaFoldDB" id="A0A8J3F4K6"/>
<feature type="transmembrane region" description="Helical" evidence="2">
    <location>
        <begin position="6"/>
        <end position="22"/>
    </location>
</feature>
<keyword evidence="2" id="KW-0472">Membrane</keyword>
<comment type="caution">
    <text evidence="3">The sequence shown here is derived from an EMBL/GenBank/DDBJ whole genome shotgun (WGS) entry which is preliminary data.</text>
</comment>
<protein>
    <submittedName>
        <fullName evidence="3">Uncharacterized protein</fullName>
    </submittedName>
</protein>